<feature type="transmembrane region" description="Helical" evidence="1">
    <location>
        <begin position="142"/>
        <end position="163"/>
    </location>
</feature>
<keyword evidence="1" id="KW-0812">Transmembrane</keyword>
<comment type="caution">
    <text evidence="2">The sequence shown here is derived from an EMBL/GenBank/DDBJ whole genome shotgun (WGS) entry which is preliminary data.</text>
</comment>
<feature type="transmembrane region" description="Helical" evidence="1">
    <location>
        <begin position="54"/>
        <end position="77"/>
    </location>
</feature>
<feature type="transmembrane region" description="Helical" evidence="1">
    <location>
        <begin position="12"/>
        <end position="34"/>
    </location>
</feature>
<dbReference type="PANTHER" id="PTHR37308:SF1">
    <property type="entry name" value="POLYPRENYL-PHOSPHATE TRANSPORTER"/>
    <property type="match status" value="1"/>
</dbReference>
<feature type="transmembrane region" description="Helical" evidence="1">
    <location>
        <begin position="83"/>
        <end position="100"/>
    </location>
</feature>
<evidence type="ECO:0000313" key="3">
    <source>
        <dbReference type="Proteomes" id="UP000824093"/>
    </source>
</evidence>
<protein>
    <submittedName>
        <fullName evidence="2">DUF368 domain-containing protein</fullName>
    </submittedName>
</protein>
<reference evidence="2" key="1">
    <citation type="submission" date="2020-10" db="EMBL/GenBank/DDBJ databases">
        <authorList>
            <person name="Gilroy R."/>
        </authorList>
    </citation>
    <scope>NUCLEOTIDE SEQUENCE</scope>
    <source>
        <strain evidence="2">CHK195-15760</strain>
    </source>
</reference>
<organism evidence="2 3">
    <name type="scientific">Candidatus Merdicola faecigallinarum</name>
    <dbReference type="NCBI Taxonomy" id="2840862"/>
    <lineage>
        <taxon>Bacteria</taxon>
        <taxon>Bacillati</taxon>
        <taxon>Bacillota</taxon>
        <taxon>Clostridia</taxon>
        <taxon>Candidatus Merdicola</taxon>
    </lineage>
</organism>
<accession>A0A9D1M1E5</accession>
<keyword evidence="1" id="KW-1133">Transmembrane helix</keyword>
<dbReference type="AlphaFoldDB" id="A0A9D1M1E5"/>
<sequence>MQFILRYLKGLAIGAGAILPGISSGVLCVVFGIYETLLNSILNFFQDWKKNLAFLFPILFGGITGIILFSNFITFFFQEYPTQTSFCFIGLILGSIPILLKTANREKGFHLHYLLYFFFTFSLALFLLVLENYFPQETNYCLPSFSFGFLVLSGFFMSIGVIVPRSK</sequence>
<evidence type="ECO:0000256" key="1">
    <source>
        <dbReference type="SAM" id="Phobius"/>
    </source>
</evidence>
<feature type="transmembrane region" description="Helical" evidence="1">
    <location>
        <begin position="112"/>
        <end position="130"/>
    </location>
</feature>
<evidence type="ECO:0000313" key="2">
    <source>
        <dbReference type="EMBL" id="HIU52093.1"/>
    </source>
</evidence>
<dbReference type="Proteomes" id="UP000824093">
    <property type="component" value="Unassembled WGS sequence"/>
</dbReference>
<proteinExistence type="predicted"/>
<dbReference type="PANTHER" id="PTHR37308">
    <property type="entry name" value="INTEGRAL MEMBRANE PROTEIN"/>
    <property type="match status" value="1"/>
</dbReference>
<dbReference type="Pfam" id="PF04018">
    <property type="entry name" value="VCA0040-like"/>
    <property type="match status" value="1"/>
</dbReference>
<dbReference type="InterPro" id="IPR007163">
    <property type="entry name" value="VCA0040-like"/>
</dbReference>
<reference evidence="2" key="2">
    <citation type="journal article" date="2021" name="PeerJ">
        <title>Extensive microbial diversity within the chicken gut microbiome revealed by metagenomics and culture.</title>
        <authorList>
            <person name="Gilroy R."/>
            <person name="Ravi A."/>
            <person name="Getino M."/>
            <person name="Pursley I."/>
            <person name="Horton D.L."/>
            <person name="Alikhan N.F."/>
            <person name="Baker D."/>
            <person name="Gharbi K."/>
            <person name="Hall N."/>
            <person name="Watson M."/>
            <person name="Adriaenssens E.M."/>
            <person name="Foster-Nyarko E."/>
            <person name="Jarju S."/>
            <person name="Secka A."/>
            <person name="Antonio M."/>
            <person name="Oren A."/>
            <person name="Chaudhuri R.R."/>
            <person name="La Ragione R."/>
            <person name="Hildebrand F."/>
            <person name="Pallen M.J."/>
        </authorList>
    </citation>
    <scope>NUCLEOTIDE SEQUENCE</scope>
    <source>
        <strain evidence="2">CHK195-15760</strain>
    </source>
</reference>
<name>A0A9D1M1E5_9FIRM</name>
<dbReference type="EMBL" id="DVNH01000044">
    <property type="protein sequence ID" value="HIU52093.1"/>
    <property type="molecule type" value="Genomic_DNA"/>
</dbReference>
<gene>
    <name evidence="2" type="ORF">IAB70_05715</name>
</gene>
<keyword evidence="1" id="KW-0472">Membrane</keyword>